<evidence type="ECO:0000256" key="7">
    <source>
        <dbReference type="ARBA" id="ARBA00022989"/>
    </source>
</evidence>
<accession>A0A420HZY2</accession>
<evidence type="ECO:0000313" key="10">
    <source>
        <dbReference type="EMBL" id="RKF62996.1"/>
    </source>
</evidence>
<dbReference type="Proteomes" id="UP000286134">
    <property type="component" value="Unassembled WGS sequence"/>
</dbReference>
<keyword evidence="3" id="KW-0813">Transport</keyword>
<protein>
    <submittedName>
        <fullName evidence="10">Oligopeptide transporter 6</fullName>
    </submittedName>
</protein>
<keyword evidence="7 9" id="KW-1133">Transmembrane helix</keyword>
<dbReference type="AlphaFoldDB" id="A0A420HZY2"/>
<comment type="caution">
    <text evidence="10">The sequence shown here is derived from an EMBL/GenBank/DDBJ whole genome shotgun (WGS) entry which is preliminary data.</text>
</comment>
<dbReference type="GO" id="GO:0035673">
    <property type="term" value="F:oligopeptide transmembrane transporter activity"/>
    <property type="evidence" value="ECO:0007669"/>
    <property type="project" value="InterPro"/>
</dbReference>
<proteinExistence type="inferred from homology"/>
<dbReference type="GO" id="GO:0016020">
    <property type="term" value="C:membrane"/>
    <property type="evidence" value="ECO:0007669"/>
    <property type="project" value="UniProtKB-SubCell"/>
</dbReference>
<evidence type="ECO:0000256" key="5">
    <source>
        <dbReference type="ARBA" id="ARBA00022856"/>
    </source>
</evidence>
<evidence type="ECO:0000256" key="6">
    <source>
        <dbReference type="ARBA" id="ARBA00022927"/>
    </source>
</evidence>
<feature type="transmembrane region" description="Helical" evidence="9">
    <location>
        <begin position="272"/>
        <end position="292"/>
    </location>
</feature>
<feature type="transmembrane region" description="Helical" evidence="9">
    <location>
        <begin position="691"/>
        <end position="712"/>
    </location>
</feature>
<comment type="subcellular location">
    <subcellularLocation>
        <location evidence="1">Membrane</location>
        <topology evidence="1">Multi-pass membrane protein</topology>
    </subcellularLocation>
</comment>
<evidence type="ECO:0000313" key="11">
    <source>
        <dbReference type="Proteomes" id="UP000286134"/>
    </source>
</evidence>
<keyword evidence="8 9" id="KW-0472">Membrane</keyword>
<evidence type="ECO:0000256" key="9">
    <source>
        <dbReference type="SAM" id="Phobius"/>
    </source>
</evidence>
<feature type="transmembrane region" description="Helical" evidence="9">
    <location>
        <begin position="644"/>
        <end position="670"/>
    </location>
</feature>
<feature type="transmembrane region" description="Helical" evidence="9">
    <location>
        <begin position="73"/>
        <end position="93"/>
    </location>
</feature>
<dbReference type="InterPro" id="IPR004648">
    <property type="entry name" value="Oligpept_transpt"/>
</dbReference>
<feature type="transmembrane region" description="Helical" evidence="9">
    <location>
        <begin position="435"/>
        <end position="455"/>
    </location>
</feature>
<feature type="transmembrane region" description="Helical" evidence="9">
    <location>
        <begin position="543"/>
        <end position="567"/>
    </location>
</feature>
<keyword evidence="4 9" id="KW-0812">Transmembrane</keyword>
<feature type="transmembrane region" description="Helical" evidence="9">
    <location>
        <begin position="357"/>
        <end position="377"/>
    </location>
</feature>
<dbReference type="EMBL" id="MCFK01002885">
    <property type="protein sequence ID" value="RKF62996.1"/>
    <property type="molecule type" value="Genomic_DNA"/>
</dbReference>
<feature type="transmembrane region" description="Helical" evidence="9">
    <location>
        <begin position="147"/>
        <end position="167"/>
    </location>
</feature>
<evidence type="ECO:0000256" key="3">
    <source>
        <dbReference type="ARBA" id="ARBA00022448"/>
    </source>
</evidence>
<dbReference type="NCBIfam" id="TIGR00728">
    <property type="entry name" value="OPT_sfam"/>
    <property type="match status" value="1"/>
</dbReference>
<organism evidence="10 11">
    <name type="scientific">Erysiphe neolycopersici</name>
    <dbReference type="NCBI Taxonomy" id="212602"/>
    <lineage>
        <taxon>Eukaryota</taxon>
        <taxon>Fungi</taxon>
        <taxon>Dikarya</taxon>
        <taxon>Ascomycota</taxon>
        <taxon>Pezizomycotina</taxon>
        <taxon>Leotiomycetes</taxon>
        <taxon>Erysiphales</taxon>
        <taxon>Erysiphaceae</taxon>
        <taxon>Erysiphe</taxon>
    </lineage>
</organism>
<gene>
    <name evidence="10" type="ORF">OnM2_028036</name>
</gene>
<keyword evidence="5" id="KW-0571">Peptide transport</keyword>
<feature type="transmembrane region" description="Helical" evidence="9">
    <location>
        <begin position="203"/>
        <end position="222"/>
    </location>
</feature>
<evidence type="ECO:0000256" key="1">
    <source>
        <dbReference type="ARBA" id="ARBA00004141"/>
    </source>
</evidence>
<name>A0A420HZY2_9PEZI</name>
<keyword evidence="11" id="KW-1185">Reference proteome</keyword>
<sequence>MASGDSKSSVKTESLGEVSSPSLDDVVLNGLHTDDDPTLNPWTFRMFSIGFALSAFGSALATIFLFRPQYVSVSVIFLAVISYFAGNAMATFLPTKGFIGKFLNPHSFNSKEHIAIVIMSHTASNAAYATEVLAAQKLYYNMVPNSLVAMLLLISSQLLGYGIAGILRSGLVYPKKMSWPQILPLSSLIETLHRDKFEMKKAVFFWIIFAIIAIWELFPQYIMPVLTGISVFCLANRKSLVFTKVFGGANGNEGLGLLSLCFDWQYISIAPFFLPLITIFNSFIGSIIGFGLQTGLYYGNVWNAKSFPFLGQQLYSRSSNSTHYRVYNQSEILNYEHELNATALAVKGTPYFAATHASYLLTTNLSIGAMILHVLLWNRDDLRQTFSGFHLPGFKTFKLNQLFKGKKSEPRTEAELAELDPHYRQMLVYAEVPSIWYVGIFIGSFSIALFCTYSLKSTLPWWGLIISCIIGFVNTFIISILAGSIGFGLLTTSLIQMIGGQLFPGRPLANMYFVLFGANTQTQALNLISSLKFGQYGKLSPRCTLIVQIIGAIFGAIINFFVMSTIITNRQDILLSTQGTNVWSGHAIQSFNSNAIAFGALSKYIFGVGRRYQFVIYALPLGFLIPLPFYLAHQRYPKLGMNYLITPVICWFLGDLTAGINSSTLMFYLLGFLIQYYIRPRHPKWFMKYNYVLAAAISGGTEFMVFLSSFALQGASGKEVKFPKYWGNNFQQGNYDYCARDPALR</sequence>
<dbReference type="PANTHER" id="PTHR22601">
    <property type="entry name" value="ISP4 LIKE PROTEIN"/>
    <property type="match status" value="1"/>
</dbReference>
<comment type="similarity">
    <text evidence="2">Belongs to the oligopeptide OPT transporter family.</text>
</comment>
<dbReference type="GO" id="GO:0015031">
    <property type="term" value="P:protein transport"/>
    <property type="evidence" value="ECO:0007669"/>
    <property type="project" value="UniProtKB-KW"/>
</dbReference>
<feature type="transmembrane region" description="Helical" evidence="9">
    <location>
        <begin position="46"/>
        <end position="66"/>
    </location>
</feature>
<evidence type="ECO:0000256" key="4">
    <source>
        <dbReference type="ARBA" id="ARBA00022692"/>
    </source>
</evidence>
<dbReference type="InterPro" id="IPR004813">
    <property type="entry name" value="OPT"/>
</dbReference>
<dbReference type="OrthoDB" id="9986677at2759"/>
<evidence type="ECO:0000256" key="2">
    <source>
        <dbReference type="ARBA" id="ARBA00008807"/>
    </source>
</evidence>
<keyword evidence="6" id="KW-0653">Protein transport</keyword>
<evidence type="ECO:0000256" key="8">
    <source>
        <dbReference type="ARBA" id="ARBA00023136"/>
    </source>
</evidence>
<dbReference type="Pfam" id="PF03169">
    <property type="entry name" value="OPT"/>
    <property type="match status" value="1"/>
</dbReference>
<feature type="transmembrane region" description="Helical" evidence="9">
    <location>
        <begin position="587"/>
        <end position="607"/>
    </location>
</feature>
<feature type="transmembrane region" description="Helical" evidence="9">
    <location>
        <begin position="462"/>
        <end position="490"/>
    </location>
</feature>
<reference evidence="10 11" key="1">
    <citation type="journal article" date="2018" name="BMC Genomics">
        <title>Comparative genome analyses reveal sequence features reflecting distinct modes of host-adaptation between dicot and monocot powdery mildew.</title>
        <authorList>
            <person name="Wu Y."/>
            <person name="Ma X."/>
            <person name="Pan Z."/>
            <person name="Kale S.D."/>
            <person name="Song Y."/>
            <person name="King H."/>
            <person name="Zhang Q."/>
            <person name="Presley C."/>
            <person name="Deng X."/>
            <person name="Wei C.I."/>
            <person name="Xiao S."/>
        </authorList>
    </citation>
    <scope>NUCLEOTIDE SEQUENCE [LARGE SCALE GENOMIC DNA]</scope>
    <source>
        <strain evidence="10">UMSG2</strain>
    </source>
</reference>
<feature type="transmembrane region" description="Helical" evidence="9">
    <location>
        <begin position="614"/>
        <end position="632"/>
    </location>
</feature>